<feature type="compositionally biased region" description="Basic and acidic residues" evidence="2">
    <location>
        <begin position="133"/>
        <end position="146"/>
    </location>
</feature>
<evidence type="ECO:0000313" key="5">
    <source>
        <dbReference type="Proteomes" id="UP001321473"/>
    </source>
</evidence>
<feature type="compositionally biased region" description="Polar residues" evidence="2">
    <location>
        <begin position="147"/>
        <end position="157"/>
    </location>
</feature>
<dbReference type="GO" id="GO:0003676">
    <property type="term" value="F:nucleic acid binding"/>
    <property type="evidence" value="ECO:0007669"/>
    <property type="project" value="InterPro"/>
</dbReference>
<dbReference type="AlphaFoldDB" id="A0AAQ4ESQ7"/>
<feature type="region of interest" description="Disordered" evidence="2">
    <location>
        <begin position="1"/>
        <end position="24"/>
    </location>
</feature>
<keyword evidence="1" id="KW-0863">Zinc-finger</keyword>
<dbReference type="EMBL" id="JARKHS020011592">
    <property type="protein sequence ID" value="KAK8777648.1"/>
    <property type="molecule type" value="Genomic_DNA"/>
</dbReference>
<name>A0AAQ4ESQ7_AMBAM</name>
<protein>
    <recommendedName>
        <fullName evidence="3">CCHC-type domain-containing protein</fullName>
    </recommendedName>
</protein>
<organism evidence="4 5">
    <name type="scientific">Amblyomma americanum</name>
    <name type="common">Lone star tick</name>
    <dbReference type="NCBI Taxonomy" id="6943"/>
    <lineage>
        <taxon>Eukaryota</taxon>
        <taxon>Metazoa</taxon>
        <taxon>Ecdysozoa</taxon>
        <taxon>Arthropoda</taxon>
        <taxon>Chelicerata</taxon>
        <taxon>Arachnida</taxon>
        <taxon>Acari</taxon>
        <taxon>Parasitiformes</taxon>
        <taxon>Ixodida</taxon>
        <taxon>Ixodoidea</taxon>
        <taxon>Ixodidae</taxon>
        <taxon>Amblyomminae</taxon>
        <taxon>Amblyomma</taxon>
    </lineage>
</organism>
<accession>A0AAQ4ESQ7</accession>
<reference evidence="4 5" key="1">
    <citation type="journal article" date="2023" name="Arcadia Sci">
        <title>De novo assembly of a long-read Amblyomma americanum tick genome.</title>
        <authorList>
            <person name="Chou S."/>
            <person name="Poskanzer K.E."/>
            <person name="Rollins M."/>
            <person name="Thuy-Boun P.S."/>
        </authorList>
    </citation>
    <scope>NUCLEOTIDE SEQUENCE [LARGE SCALE GENOMIC DNA]</scope>
    <source>
        <strain evidence="4">F_SG_1</strain>
        <tissue evidence="4">Salivary glands</tissue>
    </source>
</reference>
<feature type="domain" description="CCHC-type" evidence="3">
    <location>
        <begin position="384"/>
        <end position="398"/>
    </location>
</feature>
<evidence type="ECO:0000313" key="4">
    <source>
        <dbReference type="EMBL" id="KAK8777648.1"/>
    </source>
</evidence>
<evidence type="ECO:0000256" key="2">
    <source>
        <dbReference type="SAM" id="MobiDB-lite"/>
    </source>
</evidence>
<evidence type="ECO:0000256" key="1">
    <source>
        <dbReference type="PROSITE-ProRule" id="PRU00047"/>
    </source>
</evidence>
<sequence length="455" mass="49839">MSDTSHSRSCGGPRSDHVVMPPAGGKVKVEVEPLEHPPLPPSPLIRLFETGSDAPFSETPGHQDPQAVQSKPDPMFVTHAEADFPFTYAFGMNYASNVPLVYLPCVYQAPLLGASSRWPVVMQESTLSTQERVSSDDPVPERDTGQVHESQTGCSTRQAVNDVERIEKPTVNALDEREFRPLRCDSPRSIASSYQRGMNDVTGDRVGNGSATGDSKDARISGVPVFIQASGDRSLMDIPLVDLIVAVSLIAGTAPSQHKFTTAGCLLVDMPSVEGVNRLLHCDSLCGVGVHASIPYAYQKSSSVIRDVPTSYTDSQLLDALRDQGVVHVKRLTRLSYHGETAAVTRTPTEKVVLTFRRNTERPLDVQLGSARYKLRDFVDKPARCFNCQRLGHISRHCFAQQRCKRCSGHHDITDCPQNHPKRCSNCGGPHYPSYKGCPAYAEALKYVKSILNVL</sequence>
<dbReference type="InterPro" id="IPR001878">
    <property type="entry name" value="Znf_CCHC"/>
</dbReference>
<dbReference type="Proteomes" id="UP001321473">
    <property type="component" value="Unassembled WGS sequence"/>
</dbReference>
<proteinExistence type="predicted"/>
<dbReference type="PROSITE" id="PS50158">
    <property type="entry name" value="ZF_CCHC"/>
    <property type="match status" value="1"/>
</dbReference>
<comment type="caution">
    <text evidence="4">The sequence shown here is derived from an EMBL/GenBank/DDBJ whole genome shotgun (WGS) entry which is preliminary data.</text>
</comment>
<keyword evidence="5" id="KW-1185">Reference proteome</keyword>
<feature type="region of interest" description="Disordered" evidence="2">
    <location>
        <begin position="51"/>
        <end position="70"/>
    </location>
</feature>
<feature type="region of interest" description="Disordered" evidence="2">
    <location>
        <begin position="128"/>
        <end position="157"/>
    </location>
</feature>
<keyword evidence="1" id="KW-0862">Zinc</keyword>
<evidence type="ECO:0000259" key="3">
    <source>
        <dbReference type="PROSITE" id="PS50158"/>
    </source>
</evidence>
<keyword evidence="1" id="KW-0479">Metal-binding</keyword>
<dbReference type="GO" id="GO:0008270">
    <property type="term" value="F:zinc ion binding"/>
    <property type="evidence" value="ECO:0007669"/>
    <property type="project" value="UniProtKB-KW"/>
</dbReference>
<gene>
    <name evidence="4" type="ORF">V5799_029006</name>
</gene>